<name>A0A1Q2CP57_9ACTN</name>
<feature type="compositionally biased region" description="Low complexity" evidence="1">
    <location>
        <begin position="38"/>
        <end position="49"/>
    </location>
</feature>
<dbReference type="EMBL" id="CP019606">
    <property type="protein sequence ID" value="AQP47893.1"/>
    <property type="molecule type" value="Genomic_DNA"/>
</dbReference>
<protein>
    <recommendedName>
        <fullName evidence="4">Peptidase S1 domain-containing protein</fullName>
    </recommendedName>
</protein>
<gene>
    <name evidence="2" type="ORF">BW730_10710</name>
</gene>
<reference evidence="3" key="1">
    <citation type="submission" date="2017-02" db="EMBL/GenBank/DDBJ databases">
        <title>Tessaracoccus aquaemaris sp. nov., isolated from the intestine of a Korean rockfish, Sebastes schlegelii, in a marine aquaculture pond.</title>
        <authorList>
            <person name="Tak E.J."/>
            <person name="Bae J.-W."/>
        </authorList>
    </citation>
    <scope>NUCLEOTIDE SEQUENCE [LARGE SCALE GENOMIC DNA]</scope>
    <source>
        <strain evidence="3">NSG39</strain>
    </source>
</reference>
<dbReference type="PROSITE" id="PS51257">
    <property type="entry name" value="PROKAR_LIPOPROTEIN"/>
    <property type="match status" value="1"/>
</dbReference>
<proteinExistence type="predicted"/>
<dbReference type="SUPFAM" id="SSF50494">
    <property type="entry name" value="Trypsin-like serine proteases"/>
    <property type="match status" value="1"/>
</dbReference>
<dbReference type="AlphaFoldDB" id="A0A1Q2CP57"/>
<feature type="region of interest" description="Disordered" evidence="1">
    <location>
        <begin position="20"/>
        <end position="58"/>
    </location>
</feature>
<dbReference type="Proteomes" id="UP000188145">
    <property type="component" value="Chromosome"/>
</dbReference>
<dbReference type="KEGG" id="tes:BW730_10710"/>
<dbReference type="STRING" id="1332264.BW730_10710"/>
<dbReference type="RefSeq" id="WP_077686223.1">
    <property type="nucleotide sequence ID" value="NZ_CP019606.1"/>
</dbReference>
<keyword evidence="3" id="KW-1185">Reference proteome</keyword>
<evidence type="ECO:0000313" key="2">
    <source>
        <dbReference type="EMBL" id="AQP47893.1"/>
    </source>
</evidence>
<sequence length="514" mass="52407">MGKGWGTILAAAAVVVAGCAPSPDLRPQPTPSDTVPGTTAPSATDSPSAPAEPEPVVPAPPLEAAELATYGGVATLVVSAGCTGTLIETGVDTAPAYLLTNGHCVGVDGMSANDTLIDSEGQGEVRFFNVAGGAEKVLSVPVTRFEYGTMRGVDVGIVRVDSTLGELRAAGAVPLKIASEAPAEGTQVVNIASPTQGVAADQQVLRKGECTLGATVDLIEHKWLWLDAPRTDCPGVLGGSSGSPMIADGEIVSIINTTNTGVPADRGASCYLGKPCEITADGAEFVPNSSYGVDIAGMGACFPDGTFALGDDCPLAAGSLSRVGGGGIYGADGTDGGDRPAELTLEAGGAQAVAVVQGVPLKDARTCTDPATYDSAPMMTLEDGVEIASTPVTLPTANGFVLACAAEPGNEEAAARFVYSVDTVAPTEGPKLSQTPLGEDELMIDPLFDIPDIADIHLVFGPVDETDCSDRSSYFPYRRQPLFFAPEDLPARFCAVGFDMAGNESPVTDQIVER</sequence>
<accession>A0A1Q2CP57</accession>
<dbReference type="OrthoDB" id="6968353at2"/>
<organism evidence="2 3">
    <name type="scientific">Tessaracoccus aquimaris</name>
    <dbReference type="NCBI Taxonomy" id="1332264"/>
    <lineage>
        <taxon>Bacteria</taxon>
        <taxon>Bacillati</taxon>
        <taxon>Actinomycetota</taxon>
        <taxon>Actinomycetes</taxon>
        <taxon>Propionibacteriales</taxon>
        <taxon>Propionibacteriaceae</taxon>
        <taxon>Tessaracoccus</taxon>
    </lineage>
</organism>
<evidence type="ECO:0000256" key="1">
    <source>
        <dbReference type="SAM" id="MobiDB-lite"/>
    </source>
</evidence>
<evidence type="ECO:0000313" key="3">
    <source>
        <dbReference type="Proteomes" id="UP000188145"/>
    </source>
</evidence>
<dbReference type="InterPro" id="IPR009003">
    <property type="entry name" value="Peptidase_S1_PA"/>
</dbReference>
<evidence type="ECO:0008006" key="4">
    <source>
        <dbReference type="Google" id="ProtNLM"/>
    </source>
</evidence>